<evidence type="ECO:0000313" key="3">
    <source>
        <dbReference type="Proteomes" id="UP001352852"/>
    </source>
</evidence>
<proteinExistence type="predicted"/>
<reference evidence="2 3" key="1">
    <citation type="submission" date="2021-06" db="EMBL/GenBank/DDBJ databases">
        <authorList>
            <person name="Palmer J.M."/>
        </authorList>
    </citation>
    <scope>NUCLEOTIDE SEQUENCE [LARGE SCALE GENOMIC DNA]</scope>
    <source>
        <strain evidence="2 3">CL_MEX2019</strain>
        <tissue evidence="2">Muscle</tissue>
    </source>
</reference>
<sequence length="96" mass="10266">MNVNANTISEDPAVPQNWHNSHDVVLDSFVTSWISRGSSVGVISSKFPGHLPGVRAPGAPLKGGVQGRPEQMPQPPQLTPFDVEEQQLSSELLPDG</sequence>
<accession>A0ABU7CV36</accession>
<name>A0ABU7CV36_9TELE</name>
<protein>
    <submittedName>
        <fullName evidence="2">Uncharacterized protein</fullName>
    </submittedName>
</protein>
<dbReference type="EMBL" id="JAHUTJ010008481">
    <property type="protein sequence ID" value="MED6266793.1"/>
    <property type="molecule type" value="Genomic_DNA"/>
</dbReference>
<comment type="caution">
    <text evidence="2">The sequence shown here is derived from an EMBL/GenBank/DDBJ whole genome shotgun (WGS) entry which is preliminary data.</text>
</comment>
<evidence type="ECO:0000256" key="1">
    <source>
        <dbReference type="SAM" id="MobiDB-lite"/>
    </source>
</evidence>
<evidence type="ECO:0000313" key="2">
    <source>
        <dbReference type="EMBL" id="MED6266793.1"/>
    </source>
</evidence>
<dbReference type="Proteomes" id="UP001352852">
    <property type="component" value="Unassembled WGS sequence"/>
</dbReference>
<feature type="region of interest" description="Disordered" evidence="1">
    <location>
        <begin position="48"/>
        <end position="96"/>
    </location>
</feature>
<organism evidence="2 3">
    <name type="scientific">Characodon lateralis</name>
    <dbReference type="NCBI Taxonomy" id="208331"/>
    <lineage>
        <taxon>Eukaryota</taxon>
        <taxon>Metazoa</taxon>
        <taxon>Chordata</taxon>
        <taxon>Craniata</taxon>
        <taxon>Vertebrata</taxon>
        <taxon>Euteleostomi</taxon>
        <taxon>Actinopterygii</taxon>
        <taxon>Neopterygii</taxon>
        <taxon>Teleostei</taxon>
        <taxon>Neoteleostei</taxon>
        <taxon>Acanthomorphata</taxon>
        <taxon>Ovalentaria</taxon>
        <taxon>Atherinomorphae</taxon>
        <taxon>Cyprinodontiformes</taxon>
        <taxon>Goodeidae</taxon>
        <taxon>Characodon</taxon>
    </lineage>
</organism>
<gene>
    <name evidence="2" type="ORF">CHARACLAT_005726</name>
</gene>
<keyword evidence="3" id="KW-1185">Reference proteome</keyword>